<gene>
    <name evidence="1" type="ORF">METZ01_LOCUS239599</name>
</gene>
<dbReference type="Gene3D" id="3.30.470.30">
    <property type="entry name" value="DNA ligase/mRNA capping enzyme"/>
    <property type="match status" value="1"/>
</dbReference>
<dbReference type="AlphaFoldDB" id="A0A382HI49"/>
<name>A0A382HI49_9ZZZZ</name>
<organism evidence="1">
    <name type="scientific">marine metagenome</name>
    <dbReference type="NCBI Taxonomy" id="408172"/>
    <lineage>
        <taxon>unclassified sequences</taxon>
        <taxon>metagenomes</taxon>
        <taxon>ecological metagenomes</taxon>
    </lineage>
</organism>
<sequence>MSKNKYSQIKFCDKKASSLDNNTLREICKQLKFKYTYNLKKQKFEILTNSNINCLKENPHLVSFNLKGHNFLLFLTTIKGKKYCLFIEKKNNDNIKIYSVKFRFDIDLYKGTLFEGILTVNSKQCWIYFINDIFCMNGDKV</sequence>
<proteinExistence type="predicted"/>
<protein>
    <submittedName>
        <fullName evidence="1">Uncharacterized protein</fullName>
    </submittedName>
</protein>
<accession>A0A382HI49</accession>
<feature type="non-terminal residue" evidence="1">
    <location>
        <position position="141"/>
    </location>
</feature>
<evidence type="ECO:0000313" key="1">
    <source>
        <dbReference type="EMBL" id="SVB86745.1"/>
    </source>
</evidence>
<reference evidence="1" key="1">
    <citation type="submission" date="2018-05" db="EMBL/GenBank/DDBJ databases">
        <authorList>
            <person name="Lanie J.A."/>
            <person name="Ng W.-L."/>
            <person name="Kazmierczak K.M."/>
            <person name="Andrzejewski T.M."/>
            <person name="Davidsen T.M."/>
            <person name="Wayne K.J."/>
            <person name="Tettelin H."/>
            <person name="Glass J.I."/>
            <person name="Rusch D."/>
            <person name="Podicherti R."/>
            <person name="Tsui H.-C.T."/>
            <person name="Winkler M.E."/>
        </authorList>
    </citation>
    <scope>NUCLEOTIDE SEQUENCE</scope>
</reference>
<dbReference type="EMBL" id="UINC01061306">
    <property type="protein sequence ID" value="SVB86745.1"/>
    <property type="molecule type" value="Genomic_DNA"/>
</dbReference>